<reference evidence="3" key="1">
    <citation type="journal article" date="2011" name="Environ. Microbiol.">
        <title>Time-series analyses of Monterey Bay coastal microbial picoplankton using a 'genome proxy' microarray.</title>
        <authorList>
            <person name="Rich V.I."/>
            <person name="Pham V.D."/>
            <person name="Eppley J."/>
            <person name="Shi Y."/>
            <person name="DeLong E.F."/>
        </authorList>
    </citation>
    <scope>NUCLEOTIDE SEQUENCE</scope>
</reference>
<keyword evidence="2" id="KW-0812">Transmembrane</keyword>
<accession>E0XTI2</accession>
<evidence type="ECO:0000256" key="2">
    <source>
        <dbReference type="SAM" id="Phobius"/>
    </source>
</evidence>
<evidence type="ECO:0000256" key="1">
    <source>
        <dbReference type="SAM" id="Coils"/>
    </source>
</evidence>
<dbReference type="AlphaFoldDB" id="E0XTI2"/>
<name>E0XTI2_9GAMM</name>
<keyword evidence="2" id="KW-0472">Membrane</keyword>
<dbReference type="EMBL" id="GU474872">
    <property type="protein sequence ID" value="ADI17723.1"/>
    <property type="molecule type" value="Genomic_DNA"/>
</dbReference>
<dbReference type="Pfam" id="PF20567">
    <property type="entry name" value="DUF6776"/>
    <property type="match status" value="1"/>
</dbReference>
<protein>
    <submittedName>
        <fullName evidence="3">Uncharacterized protein</fullName>
    </submittedName>
</protein>
<sequence>MMVVPYRPAQRLFWLIGSIALISFGVIGGFAFGYYQIHKTEGSFLIGLEEQGAAIESLSAENIELKRQVTMLERSGVLEQKVNENGELTISSLRDQLAALEQDLIYYRNVVSKQTDNTGLMISEWSLKRINQSNRYRYKLAVRQQDADGDTYLNGYVNIDVFGMLDGQMVSYSLKEISKEQEQKDIKLRFKFFQYIEGELTVPDDFLPDYVRIMGTEIAPVSKTIDRDYSWLNTKD</sequence>
<evidence type="ECO:0000313" key="3">
    <source>
        <dbReference type="EMBL" id="ADI17723.1"/>
    </source>
</evidence>
<keyword evidence="1" id="KW-0175">Coiled coil</keyword>
<proteinExistence type="predicted"/>
<organism evidence="3">
    <name type="scientific">uncultured Oceanospirillales bacterium HF0130_25G24</name>
    <dbReference type="NCBI Taxonomy" id="710744"/>
    <lineage>
        <taxon>Bacteria</taxon>
        <taxon>Pseudomonadati</taxon>
        <taxon>Pseudomonadota</taxon>
        <taxon>Gammaproteobacteria</taxon>
        <taxon>Oceanospirillales</taxon>
        <taxon>environmental samples</taxon>
    </lineage>
</organism>
<feature type="coiled-coil region" evidence="1">
    <location>
        <begin position="48"/>
        <end position="103"/>
    </location>
</feature>
<keyword evidence="2" id="KW-1133">Transmembrane helix</keyword>
<dbReference type="InterPro" id="IPR046703">
    <property type="entry name" value="DUF6776"/>
</dbReference>
<feature type="transmembrane region" description="Helical" evidence="2">
    <location>
        <begin position="12"/>
        <end position="35"/>
    </location>
</feature>